<dbReference type="GO" id="GO:0042132">
    <property type="term" value="F:fructose 1,6-bisphosphate 1-phosphatase activity"/>
    <property type="evidence" value="ECO:0007669"/>
    <property type="project" value="UniProtKB-EC"/>
</dbReference>
<dbReference type="PANTHER" id="PTHR20854">
    <property type="entry name" value="INOSITOL MONOPHOSPHATASE"/>
    <property type="match status" value="1"/>
</dbReference>
<dbReference type="GO" id="GO:0008934">
    <property type="term" value="F:inositol monophosphate 1-phosphatase activity"/>
    <property type="evidence" value="ECO:0007669"/>
    <property type="project" value="InterPro"/>
</dbReference>
<sequence>MRDATYPQLWAAVRAARKAGRTLESVKPVAGQFQVKHNGDIVTEADRTVEETILAELSGQFPDHTVVSEESAPEFTTKPRWIIDPIDGTTNFLNGIPHYSISIAFEGAGEPDVGIVYHVPSETMYTAIEGGGAYANGQPLSLSATTELSEALIVTGFDTASMQAQEYDHFRTILNVTQGVRRFGSAAGELAMVAAGQFDAFFERQLSVWDTAAGVKIVEEAGGEVTRIKALDGKNSEMVLASNEAIHQDLVALVSAGTVPKMDGQ</sequence>
<dbReference type="CDD" id="cd01639">
    <property type="entry name" value="IMPase"/>
    <property type="match status" value="1"/>
</dbReference>
<evidence type="ECO:0000256" key="8">
    <source>
        <dbReference type="ARBA" id="ARBA00038103"/>
    </source>
</evidence>
<accession>A0A5J5LD19</accession>
<comment type="similarity">
    <text evidence="8">Belongs to the inositol monophosphatase superfamily. FBPase class 4 family.</text>
</comment>
<feature type="binding site" evidence="9">
    <location>
        <position position="84"/>
    </location>
    <ligand>
        <name>Mg(2+)</name>
        <dbReference type="ChEBI" id="CHEBI:18420"/>
        <label>1</label>
        <note>catalytic</note>
    </ligand>
</feature>
<dbReference type="Gene3D" id="3.40.190.80">
    <property type="match status" value="1"/>
</dbReference>
<comment type="catalytic activity">
    <reaction evidence="2">
        <text>beta-D-fructose 1,6-bisphosphate + H2O = beta-D-fructose 6-phosphate + phosphate</text>
        <dbReference type="Rhea" id="RHEA:11064"/>
        <dbReference type="ChEBI" id="CHEBI:15377"/>
        <dbReference type="ChEBI" id="CHEBI:32966"/>
        <dbReference type="ChEBI" id="CHEBI:43474"/>
        <dbReference type="ChEBI" id="CHEBI:57634"/>
        <dbReference type="EC" id="3.1.3.11"/>
    </reaction>
</comment>
<evidence type="ECO:0000256" key="9">
    <source>
        <dbReference type="PIRSR" id="PIRSR600760-2"/>
    </source>
</evidence>
<evidence type="ECO:0000256" key="6">
    <source>
        <dbReference type="ARBA" id="ARBA00022842"/>
    </source>
</evidence>
<feature type="binding site" evidence="9">
    <location>
        <position position="86"/>
    </location>
    <ligand>
        <name>Mg(2+)</name>
        <dbReference type="ChEBI" id="CHEBI:18420"/>
        <label>1</label>
        <note>catalytic</note>
    </ligand>
</feature>
<evidence type="ECO:0000256" key="2">
    <source>
        <dbReference type="ARBA" id="ARBA00001273"/>
    </source>
</evidence>
<keyword evidence="6 9" id="KW-0460">Magnesium</keyword>
<evidence type="ECO:0000256" key="1">
    <source>
        <dbReference type="ARBA" id="ARBA00001033"/>
    </source>
</evidence>
<gene>
    <name evidence="10" type="ORF">EGO51_18650</name>
</gene>
<organism evidence="10 11">
    <name type="scientific">Haloarcula hispanica</name>
    <dbReference type="NCBI Taxonomy" id="51589"/>
    <lineage>
        <taxon>Archaea</taxon>
        <taxon>Methanobacteriati</taxon>
        <taxon>Methanobacteriota</taxon>
        <taxon>Stenosarchaea group</taxon>
        <taxon>Halobacteria</taxon>
        <taxon>Halobacteriales</taxon>
        <taxon>Haloarculaceae</taxon>
        <taxon>Haloarcula</taxon>
    </lineage>
</organism>
<dbReference type="InterPro" id="IPR020583">
    <property type="entry name" value="Inositol_monoP_metal-BS"/>
</dbReference>
<dbReference type="RefSeq" id="WP_151104265.1">
    <property type="nucleotide sequence ID" value="NZ_RQWK01000003.1"/>
</dbReference>
<proteinExistence type="inferred from homology"/>
<dbReference type="Gene3D" id="3.30.540.10">
    <property type="entry name" value="Fructose-1,6-Bisphosphatase, subunit A, domain 1"/>
    <property type="match status" value="1"/>
</dbReference>
<reference evidence="10 11" key="1">
    <citation type="submission" date="2018-11" db="EMBL/GenBank/DDBJ databases">
        <title>Genomic analysis of Haloarcula hispanica CBA1121.</title>
        <authorList>
            <person name="Kim Y.B."/>
            <person name="Roh S.W."/>
        </authorList>
    </citation>
    <scope>NUCLEOTIDE SEQUENCE [LARGE SCALE GENOMIC DNA]</scope>
    <source>
        <strain evidence="10 11">CBA1121</strain>
    </source>
</reference>
<dbReference type="Proteomes" id="UP000326244">
    <property type="component" value="Unassembled WGS sequence"/>
</dbReference>
<dbReference type="GO" id="GO:0007165">
    <property type="term" value="P:signal transduction"/>
    <property type="evidence" value="ECO:0007669"/>
    <property type="project" value="TreeGrafter"/>
</dbReference>
<name>A0A5J5LD19_HALHI</name>
<keyword evidence="4 9" id="KW-0479">Metal-binding</keyword>
<dbReference type="EMBL" id="RQWK01000003">
    <property type="protein sequence ID" value="KAA9404723.1"/>
    <property type="molecule type" value="Genomic_DNA"/>
</dbReference>
<feature type="binding site" evidence="9">
    <location>
        <position position="69"/>
    </location>
    <ligand>
        <name>Mg(2+)</name>
        <dbReference type="ChEBI" id="CHEBI:18420"/>
        <label>1</label>
        <note>catalytic</note>
    </ligand>
</feature>
<dbReference type="SUPFAM" id="SSF56655">
    <property type="entry name" value="Carbohydrate phosphatase"/>
    <property type="match status" value="1"/>
</dbReference>
<keyword evidence="7" id="KW-0119">Carbohydrate metabolism</keyword>
<evidence type="ECO:0000313" key="11">
    <source>
        <dbReference type="Proteomes" id="UP000326244"/>
    </source>
</evidence>
<comment type="catalytic activity">
    <reaction evidence="1">
        <text>a myo-inositol phosphate + H2O = myo-inositol + phosphate</text>
        <dbReference type="Rhea" id="RHEA:24056"/>
        <dbReference type="ChEBI" id="CHEBI:15377"/>
        <dbReference type="ChEBI" id="CHEBI:17268"/>
        <dbReference type="ChEBI" id="CHEBI:43474"/>
        <dbReference type="ChEBI" id="CHEBI:84139"/>
        <dbReference type="EC" id="3.1.3.25"/>
    </reaction>
</comment>
<dbReference type="PANTHER" id="PTHR20854:SF4">
    <property type="entry name" value="INOSITOL-1-MONOPHOSPHATASE-RELATED"/>
    <property type="match status" value="1"/>
</dbReference>
<feature type="binding site" evidence="9">
    <location>
        <position position="87"/>
    </location>
    <ligand>
        <name>Mg(2+)</name>
        <dbReference type="ChEBI" id="CHEBI:18420"/>
        <label>1</label>
        <note>catalytic</note>
    </ligand>
</feature>
<evidence type="ECO:0000313" key="10">
    <source>
        <dbReference type="EMBL" id="KAA9404723.1"/>
    </source>
</evidence>
<keyword evidence="5" id="KW-0378">Hydrolase</keyword>
<feature type="binding site" evidence="9">
    <location>
        <position position="210"/>
    </location>
    <ligand>
        <name>Mg(2+)</name>
        <dbReference type="ChEBI" id="CHEBI:18420"/>
        <label>1</label>
        <note>catalytic</note>
    </ligand>
</feature>
<protein>
    <submittedName>
        <fullName evidence="10">Inositol monophosphatase</fullName>
    </submittedName>
</protein>
<evidence type="ECO:0000256" key="3">
    <source>
        <dbReference type="ARBA" id="ARBA00001946"/>
    </source>
</evidence>
<comment type="cofactor">
    <cofactor evidence="3 9">
        <name>Mg(2+)</name>
        <dbReference type="ChEBI" id="CHEBI:18420"/>
    </cofactor>
</comment>
<dbReference type="GO" id="GO:0046872">
    <property type="term" value="F:metal ion binding"/>
    <property type="evidence" value="ECO:0007669"/>
    <property type="project" value="UniProtKB-KW"/>
</dbReference>
<evidence type="ECO:0000256" key="7">
    <source>
        <dbReference type="ARBA" id="ARBA00023277"/>
    </source>
</evidence>
<dbReference type="PROSITE" id="PS00629">
    <property type="entry name" value="IMP_1"/>
    <property type="match status" value="1"/>
</dbReference>
<dbReference type="PRINTS" id="PR00377">
    <property type="entry name" value="IMPHPHTASES"/>
</dbReference>
<comment type="caution">
    <text evidence="10">The sequence shown here is derived from an EMBL/GenBank/DDBJ whole genome shotgun (WGS) entry which is preliminary data.</text>
</comment>
<dbReference type="Pfam" id="PF00459">
    <property type="entry name" value="Inositol_P"/>
    <property type="match status" value="1"/>
</dbReference>
<dbReference type="FunFam" id="3.30.540.10:FF:000003">
    <property type="entry name" value="Inositol-1-monophosphatase"/>
    <property type="match status" value="1"/>
</dbReference>
<dbReference type="InterPro" id="IPR033942">
    <property type="entry name" value="IMPase"/>
</dbReference>
<evidence type="ECO:0000256" key="5">
    <source>
        <dbReference type="ARBA" id="ARBA00022801"/>
    </source>
</evidence>
<dbReference type="GO" id="GO:0006020">
    <property type="term" value="P:inositol metabolic process"/>
    <property type="evidence" value="ECO:0007669"/>
    <property type="project" value="TreeGrafter"/>
</dbReference>
<evidence type="ECO:0000256" key="4">
    <source>
        <dbReference type="ARBA" id="ARBA00022723"/>
    </source>
</evidence>
<dbReference type="InterPro" id="IPR000760">
    <property type="entry name" value="Inositol_monophosphatase-like"/>
</dbReference>
<dbReference type="AlphaFoldDB" id="A0A5J5LD19"/>